<proteinExistence type="predicted"/>
<name>A0AAN6DQ56_9EURO</name>
<dbReference type="AlphaFoldDB" id="A0AAN6DQ56"/>
<evidence type="ECO:0000313" key="2">
    <source>
        <dbReference type="Proteomes" id="UP001203852"/>
    </source>
</evidence>
<organism evidence="1 2">
    <name type="scientific">Exophiala viscosa</name>
    <dbReference type="NCBI Taxonomy" id="2486360"/>
    <lineage>
        <taxon>Eukaryota</taxon>
        <taxon>Fungi</taxon>
        <taxon>Dikarya</taxon>
        <taxon>Ascomycota</taxon>
        <taxon>Pezizomycotina</taxon>
        <taxon>Eurotiomycetes</taxon>
        <taxon>Chaetothyriomycetidae</taxon>
        <taxon>Chaetothyriales</taxon>
        <taxon>Herpotrichiellaceae</taxon>
        <taxon>Exophiala</taxon>
    </lineage>
</organism>
<evidence type="ECO:0000313" key="1">
    <source>
        <dbReference type="EMBL" id="KAI1609468.1"/>
    </source>
</evidence>
<comment type="caution">
    <text evidence="1">The sequence shown here is derived from an EMBL/GenBank/DDBJ whole genome shotgun (WGS) entry which is preliminary data.</text>
</comment>
<accession>A0AAN6DQ56</accession>
<dbReference type="Proteomes" id="UP001203852">
    <property type="component" value="Unassembled WGS sequence"/>
</dbReference>
<dbReference type="EMBL" id="MU404360">
    <property type="protein sequence ID" value="KAI1609468.1"/>
    <property type="molecule type" value="Genomic_DNA"/>
</dbReference>
<sequence length="351" mass="40544">MAFYNHRLLDFLTALGISSLFPNLALPMRSWDVRSMTKAVLRARWCTCGWTLNLLIFVRRGQLHRVGRCIPHEKRQRFLEIIAKKIPKSDDSLPNCQWDGPADIFDLVGGAPEQDEHYLRPLSQELDGSASKAMFMQCVPIRVASKYASTNFAECLRGDPLRMFIEAFLREEGVRWNARGDFHPEDHPFKISPSAFQQAAILDTDDYNEEPEHILHYQIPRVLLLFELDPLSTPHRDPVLLPWGALMQEFLRCFLELQEDAEDRLEALDTRMERCADDEFPVLLPKYENLNFGLRRAEAMNSVFKAFENYVLYGSIDILPDYNGLSIYLMKSARQIHKSRSLDCGTPENPH</sequence>
<protein>
    <submittedName>
        <fullName evidence="1">Uncharacterized protein</fullName>
    </submittedName>
</protein>
<reference evidence="1" key="1">
    <citation type="journal article" date="2022" name="bioRxiv">
        <title>Deciphering the potential niche of two novel black yeast fungi from a biological soil crust based on their genomes, phenotypes, and melanin regulation.</title>
        <authorList>
            <consortium name="DOE Joint Genome Institute"/>
            <person name="Carr E.C."/>
            <person name="Barton Q."/>
            <person name="Grambo S."/>
            <person name="Sullivan M."/>
            <person name="Renfro C.M."/>
            <person name="Kuo A."/>
            <person name="Pangilinan J."/>
            <person name="Lipzen A."/>
            <person name="Keymanesh K."/>
            <person name="Savage E."/>
            <person name="Barry K."/>
            <person name="Grigoriev I.V."/>
            <person name="Riekhof W.R."/>
            <person name="Harris S.S."/>
        </authorList>
    </citation>
    <scope>NUCLEOTIDE SEQUENCE</scope>
    <source>
        <strain evidence="1">JF 03-4F</strain>
    </source>
</reference>
<keyword evidence="2" id="KW-1185">Reference proteome</keyword>
<gene>
    <name evidence="1" type="ORF">EDD36DRAFT_468396</name>
</gene>